<dbReference type="AlphaFoldDB" id="A0A0A8YWL0"/>
<accession>A0A0A8YWL0</accession>
<reference evidence="1" key="1">
    <citation type="submission" date="2014-09" db="EMBL/GenBank/DDBJ databases">
        <authorList>
            <person name="Magalhaes I.L.F."/>
            <person name="Oliveira U."/>
            <person name="Santos F.R."/>
            <person name="Vidigal T.H.D.A."/>
            <person name="Brescovit A.D."/>
            <person name="Santos A.J."/>
        </authorList>
    </citation>
    <scope>NUCLEOTIDE SEQUENCE</scope>
    <source>
        <tissue evidence="1">Shoot tissue taken approximately 20 cm above the soil surface</tissue>
    </source>
</reference>
<dbReference type="EMBL" id="GBRH01269010">
    <property type="protein sequence ID" value="JAD28885.1"/>
    <property type="molecule type" value="Transcribed_RNA"/>
</dbReference>
<name>A0A0A8YWL0_ARUDO</name>
<reference evidence="1" key="2">
    <citation type="journal article" date="2015" name="Data Brief">
        <title>Shoot transcriptome of the giant reed, Arundo donax.</title>
        <authorList>
            <person name="Barrero R.A."/>
            <person name="Guerrero F.D."/>
            <person name="Moolhuijzen P."/>
            <person name="Goolsby J.A."/>
            <person name="Tidwell J."/>
            <person name="Bellgard S.E."/>
            <person name="Bellgard M.I."/>
        </authorList>
    </citation>
    <scope>NUCLEOTIDE SEQUENCE</scope>
    <source>
        <tissue evidence="1">Shoot tissue taken approximately 20 cm above the soil surface</tissue>
    </source>
</reference>
<sequence length="17" mass="2061">MTDQMAHKDHEENPHLK</sequence>
<protein>
    <submittedName>
        <fullName evidence="1">Uncharacterized protein</fullName>
    </submittedName>
</protein>
<organism evidence="1">
    <name type="scientific">Arundo donax</name>
    <name type="common">Giant reed</name>
    <name type="synonym">Donax arundinaceus</name>
    <dbReference type="NCBI Taxonomy" id="35708"/>
    <lineage>
        <taxon>Eukaryota</taxon>
        <taxon>Viridiplantae</taxon>
        <taxon>Streptophyta</taxon>
        <taxon>Embryophyta</taxon>
        <taxon>Tracheophyta</taxon>
        <taxon>Spermatophyta</taxon>
        <taxon>Magnoliopsida</taxon>
        <taxon>Liliopsida</taxon>
        <taxon>Poales</taxon>
        <taxon>Poaceae</taxon>
        <taxon>PACMAD clade</taxon>
        <taxon>Arundinoideae</taxon>
        <taxon>Arundineae</taxon>
        <taxon>Arundo</taxon>
    </lineage>
</organism>
<evidence type="ECO:0000313" key="1">
    <source>
        <dbReference type="EMBL" id="JAD28885.1"/>
    </source>
</evidence>
<proteinExistence type="predicted"/>